<reference evidence="9" key="1">
    <citation type="journal article" date="2019" name="Int. J. Syst. Evol. Microbiol.">
        <title>The Global Catalogue of Microorganisms (GCM) 10K type strain sequencing project: providing services to taxonomists for standard genome sequencing and annotation.</title>
        <authorList>
            <consortium name="The Broad Institute Genomics Platform"/>
            <consortium name="The Broad Institute Genome Sequencing Center for Infectious Disease"/>
            <person name="Wu L."/>
            <person name="Ma J."/>
        </authorList>
    </citation>
    <scope>NUCLEOTIDE SEQUENCE [LARGE SCALE GENOMIC DNA]</scope>
    <source>
        <strain evidence="9">XZYJ18</strain>
    </source>
</reference>
<name>A0ABV9E495_9ACTN</name>
<dbReference type="InterPro" id="IPR011701">
    <property type="entry name" value="MFS"/>
</dbReference>
<sequence>MTDGPGTGRGESASADVRPAPPSTPPPPQPAGRALVAMMAFATGAVIANLYYAQPLVDRLAEVFESGSGAVGLVITVTQIGYAIGLATLVPLGDLVERRRLLAVLLGAATLGMAAMAAAPSLAILGAAAAIVGLTSVAVQVIVPFAHVLAADGRQGQVVATVMSGLLLGILLSRTVAGVVAELFGWRAVFVLGALLSAAIAVVLWRTLPTVVPTTRLGYPALLMSVVRLVREEPVLRLRIVYGALTFSTFSVFWTSAGFLLAERPYDWNNAEIGAFALFGVMGALAAKFAGRLADRGWATWTTGFFVLITALSYVLIGAGATSLAALVIGVVLMDMGVQGTHINNQNLIFALRPEARSRLNTAYMVAYFLSASVGSALSAYVYAAHGWIGVSVLGAAFPAVACAVWLAEISLGRRRAA</sequence>
<evidence type="ECO:0000256" key="2">
    <source>
        <dbReference type="ARBA" id="ARBA00022692"/>
    </source>
</evidence>
<dbReference type="Pfam" id="PF07690">
    <property type="entry name" value="MFS_1"/>
    <property type="match status" value="1"/>
</dbReference>
<dbReference type="RefSeq" id="WP_378578860.1">
    <property type="nucleotide sequence ID" value="NZ_JBHSFQ010000033.1"/>
</dbReference>
<comment type="subcellular location">
    <subcellularLocation>
        <location evidence="1">Cell membrane</location>
        <topology evidence="1">Multi-pass membrane protein</topology>
    </subcellularLocation>
</comment>
<dbReference type="Gene3D" id="1.20.1250.20">
    <property type="entry name" value="MFS general substrate transporter like domains"/>
    <property type="match status" value="1"/>
</dbReference>
<feature type="domain" description="Major facilitator superfamily (MFS) profile" evidence="7">
    <location>
        <begin position="32"/>
        <end position="418"/>
    </location>
</feature>
<evidence type="ECO:0000313" key="8">
    <source>
        <dbReference type="EMBL" id="MFC4565146.1"/>
    </source>
</evidence>
<dbReference type="PANTHER" id="PTHR42910">
    <property type="entry name" value="TRANSPORTER SCO4007-RELATED"/>
    <property type="match status" value="1"/>
</dbReference>
<comment type="caution">
    <text evidence="8">The sequence shown here is derived from an EMBL/GenBank/DDBJ whole genome shotgun (WGS) entry which is preliminary data.</text>
</comment>
<dbReference type="SUPFAM" id="SSF103473">
    <property type="entry name" value="MFS general substrate transporter"/>
    <property type="match status" value="1"/>
</dbReference>
<feature type="transmembrane region" description="Helical" evidence="6">
    <location>
        <begin position="362"/>
        <end position="382"/>
    </location>
</feature>
<keyword evidence="4 6" id="KW-0472">Membrane</keyword>
<dbReference type="EMBL" id="JBHSFQ010000033">
    <property type="protein sequence ID" value="MFC4565146.1"/>
    <property type="molecule type" value="Genomic_DNA"/>
</dbReference>
<evidence type="ECO:0000256" key="6">
    <source>
        <dbReference type="SAM" id="Phobius"/>
    </source>
</evidence>
<dbReference type="PANTHER" id="PTHR42910:SF1">
    <property type="entry name" value="MAJOR FACILITATOR SUPERFAMILY (MFS) PROFILE DOMAIN-CONTAINING PROTEIN"/>
    <property type="match status" value="1"/>
</dbReference>
<keyword evidence="2 6" id="KW-0812">Transmembrane</keyword>
<evidence type="ECO:0000256" key="4">
    <source>
        <dbReference type="ARBA" id="ARBA00023136"/>
    </source>
</evidence>
<gene>
    <name evidence="8" type="ORF">ACFO4E_25095</name>
</gene>
<feature type="transmembrane region" description="Helical" evidence="6">
    <location>
        <begin position="183"/>
        <end position="205"/>
    </location>
</feature>
<feature type="transmembrane region" description="Helical" evidence="6">
    <location>
        <begin position="240"/>
        <end position="261"/>
    </location>
</feature>
<feature type="transmembrane region" description="Helical" evidence="6">
    <location>
        <begin position="158"/>
        <end position="177"/>
    </location>
</feature>
<dbReference type="CDD" id="cd17324">
    <property type="entry name" value="MFS_NepI_like"/>
    <property type="match status" value="1"/>
</dbReference>
<feature type="transmembrane region" description="Helical" evidence="6">
    <location>
        <begin position="298"/>
        <end position="317"/>
    </location>
</feature>
<evidence type="ECO:0000256" key="1">
    <source>
        <dbReference type="ARBA" id="ARBA00004651"/>
    </source>
</evidence>
<keyword evidence="9" id="KW-1185">Reference proteome</keyword>
<evidence type="ECO:0000259" key="7">
    <source>
        <dbReference type="PROSITE" id="PS50850"/>
    </source>
</evidence>
<feature type="transmembrane region" description="Helical" evidence="6">
    <location>
        <begin position="34"/>
        <end position="54"/>
    </location>
</feature>
<dbReference type="Proteomes" id="UP001595923">
    <property type="component" value="Unassembled WGS sequence"/>
</dbReference>
<feature type="transmembrane region" description="Helical" evidence="6">
    <location>
        <begin position="388"/>
        <end position="408"/>
    </location>
</feature>
<dbReference type="InterPro" id="IPR036259">
    <property type="entry name" value="MFS_trans_sf"/>
</dbReference>
<dbReference type="InterPro" id="IPR020846">
    <property type="entry name" value="MFS_dom"/>
</dbReference>
<feature type="transmembrane region" description="Helical" evidence="6">
    <location>
        <begin position="66"/>
        <end position="89"/>
    </location>
</feature>
<proteinExistence type="predicted"/>
<protein>
    <submittedName>
        <fullName evidence="8">MFS transporter</fullName>
    </submittedName>
</protein>
<feature type="compositionally biased region" description="Pro residues" evidence="5">
    <location>
        <begin position="19"/>
        <end position="30"/>
    </location>
</feature>
<feature type="transmembrane region" description="Helical" evidence="6">
    <location>
        <begin position="101"/>
        <end position="118"/>
    </location>
</feature>
<evidence type="ECO:0000256" key="3">
    <source>
        <dbReference type="ARBA" id="ARBA00022989"/>
    </source>
</evidence>
<feature type="transmembrane region" description="Helical" evidence="6">
    <location>
        <begin position="124"/>
        <end position="146"/>
    </location>
</feature>
<evidence type="ECO:0000313" key="9">
    <source>
        <dbReference type="Proteomes" id="UP001595923"/>
    </source>
</evidence>
<feature type="transmembrane region" description="Helical" evidence="6">
    <location>
        <begin position="323"/>
        <end position="341"/>
    </location>
</feature>
<feature type="transmembrane region" description="Helical" evidence="6">
    <location>
        <begin position="273"/>
        <end position="291"/>
    </location>
</feature>
<organism evidence="8 9">
    <name type="scientific">Nocardiopsis mangrovi</name>
    <dbReference type="NCBI Taxonomy" id="1179818"/>
    <lineage>
        <taxon>Bacteria</taxon>
        <taxon>Bacillati</taxon>
        <taxon>Actinomycetota</taxon>
        <taxon>Actinomycetes</taxon>
        <taxon>Streptosporangiales</taxon>
        <taxon>Nocardiopsidaceae</taxon>
        <taxon>Nocardiopsis</taxon>
    </lineage>
</organism>
<dbReference type="PROSITE" id="PS50850">
    <property type="entry name" value="MFS"/>
    <property type="match status" value="1"/>
</dbReference>
<evidence type="ECO:0000256" key="5">
    <source>
        <dbReference type="SAM" id="MobiDB-lite"/>
    </source>
</evidence>
<keyword evidence="3 6" id="KW-1133">Transmembrane helix</keyword>
<feature type="region of interest" description="Disordered" evidence="5">
    <location>
        <begin position="1"/>
        <end position="30"/>
    </location>
</feature>
<accession>A0ABV9E495</accession>